<dbReference type="Gene3D" id="3.10.129.110">
    <property type="entry name" value="Polyketide synthase dehydratase"/>
    <property type="match status" value="1"/>
</dbReference>
<dbReference type="GeneID" id="4560577"/>
<dbReference type="InterPro" id="IPR014043">
    <property type="entry name" value="Acyl_transferase_dom"/>
</dbReference>
<name>A0A0E1RVE4_COCIM</name>
<feature type="region of interest" description="Disordered" evidence="6">
    <location>
        <begin position="1699"/>
        <end position="1730"/>
    </location>
</feature>
<keyword evidence="3" id="KW-0808">Transferase</keyword>
<dbReference type="PROSITE" id="PS52004">
    <property type="entry name" value="KS3_2"/>
    <property type="match status" value="1"/>
</dbReference>
<dbReference type="NCBIfam" id="TIGR04532">
    <property type="entry name" value="PT_fungal_PKS"/>
    <property type="match status" value="1"/>
</dbReference>
<dbReference type="InterPro" id="IPR020806">
    <property type="entry name" value="PKS_PP-bd"/>
</dbReference>
<feature type="region of interest" description="N-terminal hotdog fold" evidence="5">
    <location>
        <begin position="1310"/>
        <end position="1446"/>
    </location>
</feature>
<reference evidence="11" key="1">
    <citation type="journal article" date="2009" name="Genome Res.">
        <title>Comparative genomic analyses of the human fungal pathogens Coccidioides and their relatives.</title>
        <authorList>
            <person name="Sharpton T.J."/>
            <person name="Stajich J.E."/>
            <person name="Rounsley S.D."/>
            <person name="Gardner M.J."/>
            <person name="Wortman J.R."/>
            <person name="Jordar V.S."/>
            <person name="Maiti R."/>
            <person name="Kodira C.D."/>
            <person name="Neafsey D.E."/>
            <person name="Zeng Q."/>
            <person name="Hung C.-Y."/>
            <person name="McMahan C."/>
            <person name="Muszewska A."/>
            <person name="Grynberg M."/>
            <person name="Mandel M.A."/>
            <person name="Kellner E.M."/>
            <person name="Barker B.M."/>
            <person name="Galgiani J.N."/>
            <person name="Orbach M.J."/>
            <person name="Kirkland T.N."/>
            <person name="Cole G.T."/>
            <person name="Henn M.R."/>
            <person name="Birren B.W."/>
            <person name="Taylor J.W."/>
        </authorList>
    </citation>
    <scope>NUCLEOTIDE SEQUENCE [LARGE SCALE GENOMIC DNA]</scope>
    <source>
        <strain evidence="11">RS</strain>
    </source>
</reference>
<dbReference type="InterPro" id="IPR036736">
    <property type="entry name" value="ACP-like_sf"/>
</dbReference>
<evidence type="ECO:0000256" key="3">
    <source>
        <dbReference type="ARBA" id="ARBA00022679"/>
    </source>
</evidence>
<dbReference type="PANTHER" id="PTHR43775:SF40">
    <property type="entry name" value="NORSOLORINIC ACID SYNTHASE STCA"/>
    <property type="match status" value="1"/>
</dbReference>
<dbReference type="SMART" id="SM00823">
    <property type="entry name" value="PKS_PP"/>
    <property type="match status" value="2"/>
</dbReference>
<dbReference type="Gene3D" id="1.10.1200.10">
    <property type="entry name" value="ACP-like"/>
    <property type="match status" value="2"/>
</dbReference>
<dbReference type="InterPro" id="IPR016039">
    <property type="entry name" value="Thiolase-like"/>
</dbReference>
<dbReference type="Gene3D" id="3.40.47.10">
    <property type="match status" value="1"/>
</dbReference>
<evidence type="ECO:0000256" key="6">
    <source>
        <dbReference type="SAM" id="MobiDB-lite"/>
    </source>
</evidence>
<dbReference type="Pfam" id="PF14765">
    <property type="entry name" value="PS-DH"/>
    <property type="match status" value="1"/>
</dbReference>
<dbReference type="SMART" id="SM00827">
    <property type="entry name" value="PKS_AT"/>
    <property type="match status" value="1"/>
</dbReference>
<keyword evidence="1" id="KW-0596">Phosphopantetheine</keyword>
<dbReference type="Pfam" id="PF00109">
    <property type="entry name" value="ketoacyl-synt"/>
    <property type="match status" value="1"/>
</dbReference>
<keyword evidence="11" id="KW-1185">Reference proteome</keyword>
<feature type="domain" description="PKS/mFAS DH" evidence="9">
    <location>
        <begin position="1310"/>
        <end position="1620"/>
    </location>
</feature>
<evidence type="ECO:0000256" key="4">
    <source>
        <dbReference type="ARBA" id="ARBA00023315"/>
    </source>
</evidence>
<dbReference type="InterPro" id="IPR001227">
    <property type="entry name" value="Ac_transferase_dom_sf"/>
</dbReference>
<keyword evidence="4" id="KW-0012">Acyltransferase</keyword>
<dbReference type="SUPFAM" id="SSF52151">
    <property type="entry name" value="FabD/lysophospholipase-like"/>
    <property type="match status" value="2"/>
</dbReference>
<dbReference type="EMBL" id="GG704913">
    <property type="protein sequence ID" value="EAS29823.2"/>
    <property type="molecule type" value="Genomic_DNA"/>
</dbReference>
<dbReference type="GO" id="GO:0031177">
    <property type="term" value="F:phosphopantetheine binding"/>
    <property type="evidence" value="ECO:0007669"/>
    <property type="project" value="InterPro"/>
</dbReference>
<evidence type="ECO:0000259" key="7">
    <source>
        <dbReference type="PROSITE" id="PS50075"/>
    </source>
</evidence>
<dbReference type="SMART" id="SM00825">
    <property type="entry name" value="PKS_KS"/>
    <property type="match status" value="1"/>
</dbReference>
<dbReference type="Pfam" id="PF16073">
    <property type="entry name" value="SAT"/>
    <property type="match status" value="1"/>
</dbReference>
<evidence type="ECO:0000259" key="9">
    <source>
        <dbReference type="PROSITE" id="PS52019"/>
    </source>
</evidence>
<dbReference type="OrthoDB" id="329835at2759"/>
<evidence type="ECO:0000256" key="2">
    <source>
        <dbReference type="ARBA" id="ARBA00022553"/>
    </source>
</evidence>
<dbReference type="InterPro" id="IPR020841">
    <property type="entry name" value="PKS_Beta-ketoAc_synthase_dom"/>
</dbReference>
<dbReference type="Pfam" id="PF00698">
    <property type="entry name" value="Acyl_transf_1"/>
    <property type="match status" value="1"/>
</dbReference>
<dbReference type="SUPFAM" id="SSF53901">
    <property type="entry name" value="Thiolase-like"/>
    <property type="match status" value="1"/>
</dbReference>
<dbReference type="Pfam" id="PF02801">
    <property type="entry name" value="Ketoacyl-synt_C"/>
    <property type="match status" value="1"/>
</dbReference>
<feature type="region of interest" description="Disordered" evidence="6">
    <location>
        <begin position="1965"/>
        <end position="1984"/>
    </location>
</feature>
<dbReference type="GO" id="GO:0044550">
    <property type="term" value="P:secondary metabolite biosynthetic process"/>
    <property type="evidence" value="ECO:0007669"/>
    <property type="project" value="TreeGrafter"/>
</dbReference>
<proteinExistence type="predicted"/>
<dbReference type="GO" id="GO:0004312">
    <property type="term" value="F:fatty acid synthase activity"/>
    <property type="evidence" value="ECO:0007669"/>
    <property type="project" value="TreeGrafter"/>
</dbReference>
<dbReference type="InterPro" id="IPR014030">
    <property type="entry name" value="Ketoacyl_synth_N"/>
</dbReference>
<feature type="domain" description="Carrier" evidence="7">
    <location>
        <begin position="1727"/>
        <end position="1810"/>
    </location>
</feature>
<dbReference type="InterPro" id="IPR032088">
    <property type="entry name" value="SAT"/>
</dbReference>
<dbReference type="InterPro" id="IPR016035">
    <property type="entry name" value="Acyl_Trfase/lysoPLipase"/>
</dbReference>
<dbReference type="InterPro" id="IPR030918">
    <property type="entry name" value="PT_fungal_PKS"/>
</dbReference>
<dbReference type="RefSeq" id="XP_001241406.2">
    <property type="nucleotide sequence ID" value="XM_001241405.2"/>
</dbReference>
<feature type="region of interest" description="Disordered" evidence="6">
    <location>
        <begin position="1633"/>
        <end position="1654"/>
    </location>
</feature>
<dbReference type="InterPro" id="IPR049900">
    <property type="entry name" value="PKS_mFAS_DH"/>
</dbReference>
<feature type="domain" description="Carrier" evidence="7">
    <location>
        <begin position="1886"/>
        <end position="1965"/>
    </location>
</feature>
<dbReference type="CDD" id="cd00833">
    <property type="entry name" value="PKS"/>
    <property type="match status" value="1"/>
</dbReference>
<dbReference type="GO" id="GO:0006633">
    <property type="term" value="P:fatty acid biosynthetic process"/>
    <property type="evidence" value="ECO:0007669"/>
    <property type="project" value="TreeGrafter"/>
</dbReference>
<feature type="compositionally biased region" description="Low complexity" evidence="6">
    <location>
        <begin position="1853"/>
        <end position="1868"/>
    </location>
</feature>
<feature type="active site" description="Proton acceptor; for dehydratase activity" evidence="5">
    <location>
        <position position="1342"/>
    </location>
</feature>
<dbReference type="SUPFAM" id="SSF53474">
    <property type="entry name" value="alpha/beta-Hydrolases"/>
    <property type="match status" value="1"/>
</dbReference>
<dbReference type="Proteomes" id="UP000001261">
    <property type="component" value="Unassembled WGS sequence"/>
</dbReference>
<gene>
    <name evidence="10" type="ORF">CIMG_08569</name>
</gene>
<dbReference type="InParanoid" id="A0A0E1RVE4"/>
<feature type="region of interest" description="C-terminal hotdog fold" evidence="5">
    <location>
        <begin position="1469"/>
        <end position="1620"/>
    </location>
</feature>
<dbReference type="FunFam" id="3.40.50.1820:FF:000116">
    <property type="entry name" value="Sterigmatocystin biosynthesis polyketide synthase"/>
    <property type="match status" value="1"/>
</dbReference>
<dbReference type="PROSITE" id="PS50075">
    <property type="entry name" value="CARRIER"/>
    <property type="match status" value="2"/>
</dbReference>
<feature type="compositionally biased region" description="Low complexity" evidence="6">
    <location>
        <begin position="1975"/>
        <end position="1984"/>
    </location>
</feature>
<dbReference type="Pfam" id="PF00550">
    <property type="entry name" value="PP-binding"/>
    <property type="match status" value="2"/>
</dbReference>
<evidence type="ECO:0000313" key="10">
    <source>
        <dbReference type="EMBL" id="EAS29823.2"/>
    </source>
</evidence>
<keyword evidence="2" id="KW-0597">Phosphoprotein</keyword>
<dbReference type="InterPro" id="IPR016036">
    <property type="entry name" value="Malonyl_transacylase_ACP-bd"/>
</dbReference>
<dbReference type="SUPFAM" id="SSF47336">
    <property type="entry name" value="ACP-like"/>
    <property type="match status" value="2"/>
</dbReference>
<dbReference type="OMA" id="KWGCWLD"/>
<dbReference type="SUPFAM" id="SSF55048">
    <property type="entry name" value="Probable ACP-binding domain of malonyl-CoA ACP transacylase"/>
    <property type="match status" value="1"/>
</dbReference>
<dbReference type="STRING" id="246410.A0A0E1RVE4"/>
<feature type="active site" description="Proton donor; for dehydratase activity" evidence="5">
    <location>
        <position position="1533"/>
    </location>
</feature>
<evidence type="ECO:0000256" key="5">
    <source>
        <dbReference type="PROSITE-ProRule" id="PRU01363"/>
    </source>
</evidence>
<dbReference type="Gene3D" id="3.40.366.10">
    <property type="entry name" value="Malonyl-Coenzyme A Acyl Carrier Protein, domain 2"/>
    <property type="match status" value="2"/>
</dbReference>
<dbReference type="VEuPathDB" id="FungiDB:CIMG_08569"/>
<dbReference type="InterPro" id="IPR001031">
    <property type="entry name" value="Thioesterase"/>
</dbReference>
<dbReference type="KEGG" id="cim:CIMG_08569"/>
<dbReference type="InterPro" id="IPR014031">
    <property type="entry name" value="Ketoacyl_synth_C"/>
</dbReference>
<dbReference type="InterPro" id="IPR029058">
    <property type="entry name" value="AB_hydrolase_fold"/>
</dbReference>
<dbReference type="PROSITE" id="PS52019">
    <property type="entry name" value="PKS_MFAS_DH"/>
    <property type="match status" value="1"/>
</dbReference>
<protein>
    <submittedName>
        <fullName evidence="10">Polyketide synthase</fullName>
    </submittedName>
</protein>
<accession>A0A0E1RVE4</accession>
<evidence type="ECO:0000313" key="11">
    <source>
        <dbReference type="Proteomes" id="UP000001261"/>
    </source>
</evidence>
<organism evidence="10 11">
    <name type="scientific">Coccidioides immitis (strain RS)</name>
    <name type="common">Valley fever fungus</name>
    <dbReference type="NCBI Taxonomy" id="246410"/>
    <lineage>
        <taxon>Eukaryota</taxon>
        <taxon>Fungi</taxon>
        <taxon>Dikarya</taxon>
        <taxon>Ascomycota</taxon>
        <taxon>Pezizomycotina</taxon>
        <taxon>Eurotiomycetes</taxon>
        <taxon>Eurotiomycetidae</taxon>
        <taxon>Onygenales</taxon>
        <taxon>Onygenaceae</taxon>
        <taxon>Coccidioides</taxon>
    </lineage>
</organism>
<evidence type="ECO:0000259" key="8">
    <source>
        <dbReference type="PROSITE" id="PS52004"/>
    </source>
</evidence>
<dbReference type="PANTHER" id="PTHR43775">
    <property type="entry name" value="FATTY ACID SYNTHASE"/>
    <property type="match status" value="1"/>
</dbReference>
<dbReference type="Gene3D" id="3.30.70.3290">
    <property type="match status" value="1"/>
</dbReference>
<sequence length="2258" mass="246479">MAQDMQVFLFGDQTYDLVPDLRQLLRCNTKPILSAFLEQSHYVIRAQSATWLSPEEQQRSRSSNLAHLLQKYSDGDLNPAFQVALHSLTQLACFINHYEEPGRPYPSPGRKYVVGLCTGALAAAAISSSSSLSELLPAAVHTVQVALRLGLLANDMKDRIETPTQESPREWSAAFFDMTEAAAVSALVEFDSVTPVPCKLRPWIGATSSKAITISGPPSVLRRLIKGRALGQYKSRTLPIFLPSHTPQLFSIQDVEKVLEATNPVTWSRYNAKLPVLSGATGKSDWGGSFVSLLHRAVRECLMEPVRWDGVSDSVTKIARSLEVKCVAVTPVGTNLEHSMSSSLKDITKVQIEPLKSSDSPLFDTVPVGKAKLAIVGMSGRFPEAPTPEAFWDLLYEGLDVCKEVPAKRWDWRTHVTPDGKGHNLGGSKWGCWLDYADQFDPRFFSISPKEAPQMDPAQRMALMTTWEALEQSGFVSNTTPSTQNDRVGVFHGVTSNDYLECNSGQYIDTYFITGGNRGFIPGRINFCFEFCGPSYTNDTACSSSLAAIHLACNSLWRGDCDTAVAGGTNMCINPDGHTGLDKGFFLSRTGNCKPFDDQADGYCRGEGVATVIIKRLDDAIAENDPILAVILDAKTNHSALSESMTRPHVGAQVENMRAVLNTSGLDPRELSYVEMHGTGTQVGDAVEMQSVLNVFAPDNEFRGRDKPLYVGSAKANVGHGEGVSGITSLAKVLLMMKHDTIPPHCGIKPGSRINRNYPDLKARNVHIASEPVPWTRGSEPRRVLINNFSAAGGNTALLLEDAPLKPVLADKDPRSSHIVTVSGHVVASLKENAQRLIDFIGKSGSNEYSLSQLSWTTTARRAHHLFKIAVAGSTPMEVRQRLQEALASGDGTTRPKNKPKILFAFTGQGSQYIGMAKSLFHAFPSFRSDICNFDRLAHHTMGFPSFLHIITSNTGDMNDQSPVVVQLAIVSLEIALARLLQSLGVVPSAVVGHSLGEYAALHIAGVMTLFDTLYLVGRRAEFIQELCDRGTQAMLAIKASHSTIRKLLNGKAYEVACVNGPEDTVISAANDVIDGAKAVLNHNGIKSTVLQTPFAFHSAQVAPIMDLYTKTAEGVTFHKPSVPVLCPLTGKVVQEEGVFSAHYLVRHLREPVNMAAALGTAYESRVLDDSTFTIEIGPHPVVCGMVKATLGSQMPTLAILSRGKDVWPLMTEALAALYRQGYNIIWGVYHAPFKSSHRVVELPAYGWDLKEYWIPYENDWCIYKPYGRPGYAGHKAQSGNPIVLVDEPQSKTLPAPSVSIRKPQTTTIQTMISEDIHNTGATLVYEMDLNRPDASNVAGGHIVSNIPFTTPSVFADMAFVLGKYVVERFFKRPTVIDVANIVADKVLIPRGNGPQPIRVSMTMTWEPGQPQTLQAAQCEFYSVDAKGKTTARHSWCTVYFHDGTQRKKLASEVPLILSRIQRLRDGVDNGQFVRYNRASGYRLMSSVAHFHPDYKVLDDMVMDDETLEATCTLNFGLLSSGGCFAAHPAFVDCMTQLGGFTVNAQESLDLSAEVYISHGWDSLQIYDSFKAERKYQLYAQMKRDGSEFYHGDTCLLDGSTIIAYFKNVTVRRVSRKIHRAVMQTLVQRNTNAAASKGSADHKAAVHSPPVPKKPIAVSASKALPAVPSPTPKKAAELSAPKAMPAAAPLPVPLVAKTRNKKPAPQDTISEPQKKARNVPTEQRTISAGGARAKQKIAECLQVIAEESGIAVDDLTDDSNFADIGVDSLLSMVIASRFRENLGLDLDANFALFAECPTVKKLKEFIANFLGEPLETQASQLRDDNDERLQEIPPPDTKAMLDTSYSTPLEPIPAESSSSAPSTGHTSETLVEMPSFIKEDDSFLGVRAGGICSAGLAIVSEESGIAISDLTDETNFADIGVDSLLSMVIGSRFREELGLDLGADFSIFVNCPTVKKLKVFLNSHDASSEDDGSSDDAFGSSTSVSSMEEYADTKKAEFTQLLDDDCRPATSVILQGIPKLARKTLFLLPDGSGSASSYVPIPKLNRDVAIVGLNCPYVRDPENMNCTHTALLSSYYNEIRRRQPKGPYHLGGWSAGGGFAFACAELLIRDGEEVQSLIIIDSPLPQQMETLPVEFYEHCATLGLYGNEKPPSYLIPHFLRTLETMLPYQATPLKTRRLPKVGILWACETVMDAAGAPDIGERNHFMLRRRQDFGPDGWDTVLPGAEFVLGKAVGANHFTMMQKDHNQHIARLIEKVVG</sequence>
<dbReference type="InterPro" id="IPR049551">
    <property type="entry name" value="PKS_DH_C"/>
</dbReference>
<reference evidence="11" key="2">
    <citation type="journal article" date="2010" name="Genome Res.">
        <title>Population genomic sequencing of Coccidioides fungi reveals recent hybridization and transposon control.</title>
        <authorList>
            <person name="Neafsey D.E."/>
            <person name="Barker B.M."/>
            <person name="Sharpton T.J."/>
            <person name="Stajich J.E."/>
            <person name="Park D.J."/>
            <person name="Whiston E."/>
            <person name="Hung C.-Y."/>
            <person name="McMahan C."/>
            <person name="White J."/>
            <person name="Sykes S."/>
            <person name="Heiman D."/>
            <person name="Young S."/>
            <person name="Zeng Q."/>
            <person name="Abouelleil A."/>
            <person name="Aftuck L."/>
            <person name="Bessette D."/>
            <person name="Brown A."/>
            <person name="FitzGerald M."/>
            <person name="Lui A."/>
            <person name="Macdonald J.P."/>
            <person name="Priest M."/>
            <person name="Orbach M.J."/>
            <person name="Galgiani J.N."/>
            <person name="Kirkland T.N."/>
            <person name="Cole G.T."/>
            <person name="Birren B.W."/>
            <person name="Henn M.R."/>
            <person name="Taylor J.W."/>
            <person name="Rounsley S.D."/>
        </authorList>
    </citation>
    <scope>GENOME REANNOTATION</scope>
    <source>
        <strain evidence="11">RS</strain>
    </source>
</reference>
<dbReference type="FunFam" id="1.10.1200.10:FF:000011">
    <property type="entry name" value="Sterigmatocystin biosynthesis polyketide synthase"/>
    <property type="match status" value="2"/>
</dbReference>
<feature type="domain" description="Ketosynthase family 3 (KS3)" evidence="8">
    <location>
        <begin position="370"/>
        <end position="802"/>
    </location>
</feature>
<dbReference type="Pfam" id="PF00975">
    <property type="entry name" value="Thioesterase"/>
    <property type="match status" value="1"/>
</dbReference>
<dbReference type="InterPro" id="IPR009081">
    <property type="entry name" value="PP-bd_ACP"/>
</dbReference>
<dbReference type="InterPro" id="IPR050091">
    <property type="entry name" value="PKS_NRPS_Biosynth_Enz"/>
</dbReference>
<feature type="region of interest" description="Disordered" evidence="6">
    <location>
        <begin position="1817"/>
        <end position="1868"/>
    </location>
</feature>
<feature type="compositionally biased region" description="Basic and acidic residues" evidence="6">
    <location>
        <begin position="1821"/>
        <end position="1830"/>
    </location>
</feature>
<evidence type="ECO:0000256" key="1">
    <source>
        <dbReference type="ARBA" id="ARBA00022450"/>
    </source>
</evidence>
<dbReference type="InterPro" id="IPR042104">
    <property type="entry name" value="PKS_dehydratase_sf"/>
</dbReference>
<dbReference type="Gene3D" id="3.40.50.1820">
    <property type="entry name" value="alpha/beta hydrolase"/>
    <property type="match status" value="1"/>
</dbReference>